<dbReference type="OrthoDB" id="1081807at2759"/>
<dbReference type="Gene3D" id="1.10.8.430">
    <property type="entry name" value="Helical domain of apoptotic protease-activating factors"/>
    <property type="match status" value="1"/>
</dbReference>
<dbReference type="InterPro" id="IPR032675">
    <property type="entry name" value="LRR_dom_sf"/>
</dbReference>
<dbReference type="EC" id="3.2.2.6" evidence="1"/>
<evidence type="ECO:0000313" key="9">
    <source>
        <dbReference type="EnsemblPlants" id="QL05p015996:mrna"/>
    </source>
</evidence>
<dbReference type="SMART" id="SM00369">
    <property type="entry name" value="LRR_TYP"/>
    <property type="match status" value="3"/>
</dbReference>
<dbReference type="PANTHER" id="PTHR11017">
    <property type="entry name" value="LEUCINE-RICH REPEAT-CONTAINING PROTEIN"/>
    <property type="match status" value="1"/>
</dbReference>
<dbReference type="Gene3D" id="3.40.50.300">
    <property type="entry name" value="P-loop containing nucleotide triphosphate hydrolases"/>
    <property type="match status" value="1"/>
</dbReference>
<sequence length="1125" mass="129210">MASMSTEKISSSSSFSSSTSQWKYDVFLSFRGVDTRKGFTSHLYVALEERGIHTFKDDKELEAGKYISSELSKAIEESKFSIVILSENYASSTWCLDELAKIISCSNKTGMIVLPVFYNVDPSDIRKNTKKIGQALAKHEERFKENMENVQTWRDALTEVASLKGWHMQDRPEAELIQDIVKVILNNPTYTLSVDTNGLVGINSRVEKLKSLLAITPDNIRIIGIWGAGGMGKTTLARVVYRMVSNQFEACSFIANIREFSEKNGLHKLQQALLNELLMRKDIKVHDVDNGALLIRTRLCHKKILLILDDVHDLDQLNKLVGKHDWFGLGSRVIITTRDAHLLKHKVDGTYEVEGLDYEESFQLFNLKAFKQEHPNEDFLELSQSYVHYANGLPLAIDVLGSFLLGRSKDEWKSELDRLKEFPERKILDTLKISFNGLAETEKEIFLYIACFFNHMDLDTIIEILDYLELYPKIGLSVLKDKSLINWQDNHLWMHDLLQEMGRDIVHQESLNNPGERSRLWLCKDIDNVLTKNTGTKKIQGIVLRPCSCAYSKGADWNPESFSKMPCLKLLKIDGVHLMHDLKHLPESLRFLDWSEYPLKSLPSDFPSSELAKLCLNYSYTEQLWKGKRSFKKLKYIQVNWSEKLIETPDFTEVPILEKLDLEGCINLRKIHPSTSVLKELTLLNLRGCINLRRLPNKFDMKSLEILILSSCVKVKRIPEFGENMDRVSELYLDNTNITKLPTSIGNLTSLASLSIRDCKNLMSLPSTMCNIKSLKCLDFSGCPKLCKLQENLEIVESDTSGTTIRLMPSFNFHFKTLKKLVVGGFKPRSPNLMDLLWTSQWRLTSLTKLKLEDCNLMEIPNDIGCLFSLKKICLSGNSFVCIPESIGQLSNLTWMELDYCTKLRSLPKLPLNIDYIRGFGCTSLEIVPDLLKPNSSCEPRLYLSGCSKLAHNRVDIFLARIKKHLQGLTLDDRYDTLHFEKRYDIIVPGSEIPEWFRHQNIGFEVNIKEPSHLCNEWMGIAICAVFCSEQKFDSSVKCFLIANGIHSFLVAGYAHIFFLSDNIWLLYLLPQYFKEEYRKLLWECDENGFSHFRVCFETWGLEMKKCGMHMVYKKDMENLSQTMA</sequence>
<comment type="catalytic activity">
    <reaction evidence="7">
        <text>NAD(+) + H2O = ADP-D-ribose + nicotinamide + H(+)</text>
        <dbReference type="Rhea" id="RHEA:16301"/>
        <dbReference type="ChEBI" id="CHEBI:15377"/>
        <dbReference type="ChEBI" id="CHEBI:15378"/>
        <dbReference type="ChEBI" id="CHEBI:17154"/>
        <dbReference type="ChEBI" id="CHEBI:57540"/>
        <dbReference type="ChEBI" id="CHEBI:57967"/>
        <dbReference type="EC" id="3.2.2.6"/>
    </reaction>
    <physiologicalReaction direction="left-to-right" evidence="7">
        <dbReference type="Rhea" id="RHEA:16302"/>
    </physiologicalReaction>
</comment>
<dbReference type="SMART" id="SM00255">
    <property type="entry name" value="TIR"/>
    <property type="match status" value="1"/>
</dbReference>
<keyword evidence="2" id="KW-0433">Leucine-rich repeat</keyword>
<dbReference type="InterPro" id="IPR027417">
    <property type="entry name" value="P-loop_NTPase"/>
</dbReference>
<evidence type="ECO:0000256" key="5">
    <source>
        <dbReference type="ARBA" id="ARBA00022821"/>
    </source>
</evidence>
<keyword evidence="10" id="KW-1185">Reference proteome</keyword>
<dbReference type="InterPro" id="IPR042197">
    <property type="entry name" value="Apaf_helical"/>
</dbReference>
<dbReference type="SMART" id="SM00382">
    <property type="entry name" value="AAA"/>
    <property type="match status" value="1"/>
</dbReference>
<dbReference type="Gene3D" id="3.80.10.10">
    <property type="entry name" value="Ribonuclease Inhibitor"/>
    <property type="match status" value="2"/>
</dbReference>
<dbReference type="SUPFAM" id="SSF52200">
    <property type="entry name" value="Toll/Interleukin receptor TIR domain"/>
    <property type="match status" value="1"/>
</dbReference>
<evidence type="ECO:0000313" key="10">
    <source>
        <dbReference type="Proteomes" id="UP000594261"/>
    </source>
</evidence>
<keyword evidence="5" id="KW-0611">Plant defense</keyword>
<dbReference type="Pfam" id="PF01582">
    <property type="entry name" value="TIR"/>
    <property type="match status" value="1"/>
</dbReference>
<evidence type="ECO:0000256" key="3">
    <source>
        <dbReference type="ARBA" id="ARBA00022737"/>
    </source>
</evidence>
<dbReference type="AlphaFoldDB" id="A0A7N2R4E1"/>
<dbReference type="Gene3D" id="3.40.50.10140">
    <property type="entry name" value="Toll/interleukin-1 receptor homology (TIR) domain"/>
    <property type="match status" value="1"/>
</dbReference>
<dbReference type="InParanoid" id="A0A7N2R4E1"/>
<dbReference type="InterPro" id="IPR003593">
    <property type="entry name" value="AAA+_ATPase"/>
</dbReference>
<dbReference type="PANTHER" id="PTHR11017:SF527">
    <property type="entry name" value="TMV RESISTANCE PROTEIN N-LIKE"/>
    <property type="match status" value="1"/>
</dbReference>
<dbReference type="Pfam" id="PF23282">
    <property type="entry name" value="WHD_ROQ1"/>
    <property type="match status" value="1"/>
</dbReference>
<keyword evidence="4" id="KW-0378">Hydrolase</keyword>
<dbReference type="SUPFAM" id="SSF52058">
    <property type="entry name" value="L domain-like"/>
    <property type="match status" value="2"/>
</dbReference>
<dbReference type="Proteomes" id="UP000594261">
    <property type="component" value="Chromosome 5"/>
</dbReference>
<keyword evidence="3" id="KW-0677">Repeat</keyword>
<accession>A0A7N2R4E1</accession>
<dbReference type="SUPFAM" id="SSF52540">
    <property type="entry name" value="P-loop containing nucleoside triphosphate hydrolases"/>
    <property type="match status" value="1"/>
</dbReference>
<keyword evidence="6" id="KW-0520">NAD</keyword>
<evidence type="ECO:0000259" key="8">
    <source>
        <dbReference type="PROSITE" id="PS50104"/>
    </source>
</evidence>
<evidence type="ECO:0000256" key="7">
    <source>
        <dbReference type="ARBA" id="ARBA00047304"/>
    </source>
</evidence>
<dbReference type="GO" id="GO:0043531">
    <property type="term" value="F:ADP binding"/>
    <property type="evidence" value="ECO:0007669"/>
    <property type="project" value="InterPro"/>
</dbReference>
<dbReference type="SUPFAM" id="SSF46785">
    <property type="entry name" value="Winged helix' DNA-binding domain"/>
    <property type="match status" value="1"/>
</dbReference>
<evidence type="ECO:0000256" key="6">
    <source>
        <dbReference type="ARBA" id="ARBA00023027"/>
    </source>
</evidence>
<dbReference type="PROSITE" id="PS50104">
    <property type="entry name" value="TIR"/>
    <property type="match status" value="1"/>
</dbReference>
<dbReference type="InterPro" id="IPR002182">
    <property type="entry name" value="NB-ARC"/>
</dbReference>
<reference evidence="9" key="2">
    <citation type="submission" date="2021-01" db="UniProtKB">
        <authorList>
            <consortium name="EnsemblPlants"/>
        </authorList>
    </citation>
    <scope>IDENTIFICATION</scope>
</reference>
<dbReference type="FunCoup" id="A0A7N2R4E1">
    <property type="interactions" value="311"/>
</dbReference>
<dbReference type="InterPro" id="IPR058546">
    <property type="entry name" value="RPS4B/Roq1-like_LRR"/>
</dbReference>
<dbReference type="Pfam" id="PF23286">
    <property type="entry name" value="LRR_13"/>
    <property type="match status" value="1"/>
</dbReference>
<dbReference type="GeneID" id="115990057"/>
<gene>
    <name evidence="9" type="primary">LOC115990057</name>
</gene>
<dbReference type="EMBL" id="LRBV02000005">
    <property type="status" value="NOT_ANNOTATED_CDS"/>
    <property type="molecule type" value="Genomic_DNA"/>
</dbReference>
<dbReference type="InterPro" id="IPR036390">
    <property type="entry name" value="WH_DNA-bd_sf"/>
</dbReference>
<dbReference type="Pfam" id="PF00931">
    <property type="entry name" value="NB-ARC"/>
    <property type="match status" value="1"/>
</dbReference>
<dbReference type="InterPro" id="IPR058192">
    <property type="entry name" value="WHD_ROQ1-like"/>
</dbReference>
<name>A0A7N2R4E1_QUELO</name>
<evidence type="ECO:0000256" key="2">
    <source>
        <dbReference type="ARBA" id="ARBA00022614"/>
    </source>
</evidence>
<organism evidence="9 10">
    <name type="scientific">Quercus lobata</name>
    <name type="common">Valley oak</name>
    <dbReference type="NCBI Taxonomy" id="97700"/>
    <lineage>
        <taxon>Eukaryota</taxon>
        <taxon>Viridiplantae</taxon>
        <taxon>Streptophyta</taxon>
        <taxon>Embryophyta</taxon>
        <taxon>Tracheophyta</taxon>
        <taxon>Spermatophyta</taxon>
        <taxon>Magnoliopsida</taxon>
        <taxon>eudicotyledons</taxon>
        <taxon>Gunneridae</taxon>
        <taxon>Pentapetalae</taxon>
        <taxon>rosids</taxon>
        <taxon>fabids</taxon>
        <taxon>Fagales</taxon>
        <taxon>Fagaceae</taxon>
        <taxon>Quercus</taxon>
    </lineage>
</organism>
<dbReference type="InterPro" id="IPR035897">
    <property type="entry name" value="Toll_tir_struct_dom_sf"/>
</dbReference>
<feature type="domain" description="TIR" evidence="8">
    <location>
        <begin position="22"/>
        <end position="188"/>
    </location>
</feature>
<protein>
    <recommendedName>
        <fullName evidence="1">ADP-ribosyl cyclase/cyclic ADP-ribose hydrolase</fullName>
        <ecNumber evidence="1">3.2.2.6</ecNumber>
    </recommendedName>
</protein>
<dbReference type="EnsemblPlants" id="QL05p015996:mrna">
    <property type="protein sequence ID" value="QL05p015996:mrna"/>
    <property type="gene ID" value="QL05p015996"/>
</dbReference>
<dbReference type="InterPro" id="IPR000157">
    <property type="entry name" value="TIR_dom"/>
</dbReference>
<dbReference type="PRINTS" id="PR00364">
    <property type="entry name" value="DISEASERSIST"/>
</dbReference>
<reference evidence="9 10" key="1">
    <citation type="journal article" date="2016" name="G3 (Bethesda)">
        <title>First Draft Assembly and Annotation of the Genome of a California Endemic Oak Quercus lobata Nee (Fagaceae).</title>
        <authorList>
            <person name="Sork V.L."/>
            <person name="Fitz-Gibbon S.T."/>
            <person name="Puiu D."/>
            <person name="Crepeau M."/>
            <person name="Gugger P.F."/>
            <person name="Sherman R."/>
            <person name="Stevens K."/>
            <person name="Langley C.H."/>
            <person name="Pellegrini M."/>
            <person name="Salzberg S.L."/>
        </authorList>
    </citation>
    <scope>NUCLEOTIDE SEQUENCE [LARGE SCALE GENOMIC DNA]</scope>
    <source>
        <strain evidence="9 10">cv. SW786</strain>
    </source>
</reference>
<dbReference type="InterPro" id="IPR045344">
    <property type="entry name" value="C-JID"/>
</dbReference>
<dbReference type="GO" id="GO:0007165">
    <property type="term" value="P:signal transduction"/>
    <property type="evidence" value="ECO:0007669"/>
    <property type="project" value="InterPro"/>
</dbReference>
<dbReference type="RefSeq" id="XP_030969778.1">
    <property type="nucleotide sequence ID" value="XM_031113918.1"/>
</dbReference>
<dbReference type="FunFam" id="3.40.50.10140:FF:000007">
    <property type="entry name" value="Disease resistance protein (TIR-NBS-LRR class)"/>
    <property type="match status" value="1"/>
</dbReference>
<evidence type="ECO:0000256" key="1">
    <source>
        <dbReference type="ARBA" id="ARBA00011982"/>
    </source>
</evidence>
<dbReference type="GO" id="GO:0006952">
    <property type="term" value="P:defense response"/>
    <property type="evidence" value="ECO:0007669"/>
    <property type="project" value="UniProtKB-KW"/>
</dbReference>
<proteinExistence type="predicted"/>
<dbReference type="OMA" id="KIFNSIM"/>
<dbReference type="KEGG" id="qlo:115990057"/>
<dbReference type="Pfam" id="PF20160">
    <property type="entry name" value="C-JID"/>
    <property type="match status" value="1"/>
</dbReference>
<dbReference type="InterPro" id="IPR003591">
    <property type="entry name" value="Leu-rich_rpt_typical-subtyp"/>
</dbReference>
<evidence type="ECO:0000256" key="4">
    <source>
        <dbReference type="ARBA" id="ARBA00022801"/>
    </source>
</evidence>
<dbReference type="GO" id="GO:0061809">
    <property type="term" value="F:NAD+ nucleosidase activity, cyclic ADP-ribose generating"/>
    <property type="evidence" value="ECO:0007669"/>
    <property type="project" value="UniProtKB-EC"/>
</dbReference>
<dbReference type="InterPro" id="IPR044974">
    <property type="entry name" value="Disease_R_plants"/>
</dbReference>
<dbReference type="Gramene" id="QL05p015996:mrna">
    <property type="protein sequence ID" value="QL05p015996:mrna"/>
    <property type="gene ID" value="QL05p015996"/>
</dbReference>